<reference evidence="1 2" key="1">
    <citation type="submission" date="2024-01" db="EMBL/GenBank/DDBJ databases">
        <title>The genomes of 5 underutilized Papilionoideae crops provide insights into root nodulation and disease resistanc.</title>
        <authorList>
            <person name="Jiang F."/>
        </authorList>
    </citation>
    <scope>NUCLEOTIDE SEQUENCE [LARGE SCALE GENOMIC DNA]</scope>
    <source>
        <strain evidence="1">LVBAO_FW01</strain>
        <tissue evidence="1">Leaves</tissue>
    </source>
</reference>
<dbReference type="Proteomes" id="UP001367508">
    <property type="component" value="Unassembled WGS sequence"/>
</dbReference>
<name>A0AAN9MTZ8_CANGL</name>
<organism evidence="1 2">
    <name type="scientific">Canavalia gladiata</name>
    <name type="common">Sword bean</name>
    <name type="synonym">Dolichos gladiatus</name>
    <dbReference type="NCBI Taxonomy" id="3824"/>
    <lineage>
        <taxon>Eukaryota</taxon>
        <taxon>Viridiplantae</taxon>
        <taxon>Streptophyta</taxon>
        <taxon>Embryophyta</taxon>
        <taxon>Tracheophyta</taxon>
        <taxon>Spermatophyta</taxon>
        <taxon>Magnoliopsida</taxon>
        <taxon>eudicotyledons</taxon>
        <taxon>Gunneridae</taxon>
        <taxon>Pentapetalae</taxon>
        <taxon>rosids</taxon>
        <taxon>fabids</taxon>
        <taxon>Fabales</taxon>
        <taxon>Fabaceae</taxon>
        <taxon>Papilionoideae</taxon>
        <taxon>50 kb inversion clade</taxon>
        <taxon>NPAAA clade</taxon>
        <taxon>indigoferoid/millettioid clade</taxon>
        <taxon>Phaseoleae</taxon>
        <taxon>Canavalia</taxon>
    </lineage>
</organism>
<dbReference type="AlphaFoldDB" id="A0AAN9MTZ8"/>
<evidence type="ECO:0000313" key="1">
    <source>
        <dbReference type="EMBL" id="KAK7360556.1"/>
    </source>
</evidence>
<proteinExistence type="predicted"/>
<sequence length="126" mass="14456">MLHTIVDDGVLRERRCSSRSDDGSFENDDVRKTACLEKTMGNDDNGGLEQSVRAGGRQWSVYTYEDDNGRIRLANEANSYFSVRNMFSISVQNFLSSLLIKNNLLFRGSQFLPIRSTWVWFFPLTC</sequence>
<dbReference type="EMBL" id="JAYMYQ010000001">
    <property type="protein sequence ID" value="KAK7360556.1"/>
    <property type="molecule type" value="Genomic_DNA"/>
</dbReference>
<comment type="caution">
    <text evidence="1">The sequence shown here is derived from an EMBL/GenBank/DDBJ whole genome shotgun (WGS) entry which is preliminary data.</text>
</comment>
<protein>
    <submittedName>
        <fullName evidence="1">Uncharacterized protein</fullName>
    </submittedName>
</protein>
<gene>
    <name evidence="1" type="ORF">VNO77_02562</name>
</gene>
<accession>A0AAN9MTZ8</accession>
<keyword evidence="2" id="KW-1185">Reference proteome</keyword>
<evidence type="ECO:0000313" key="2">
    <source>
        <dbReference type="Proteomes" id="UP001367508"/>
    </source>
</evidence>